<proteinExistence type="predicted"/>
<evidence type="ECO:0000256" key="1">
    <source>
        <dbReference type="SAM" id="MobiDB-lite"/>
    </source>
</evidence>
<feature type="compositionally biased region" description="Polar residues" evidence="1">
    <location>
        <begin position="29"/>
        <end position="40"/>
    </location>
</feature>
<gene>
    <name evidence="2" type="ORF">KUDE01_009486</name>
</gene>
<evidence type="ECO:0000313" key="3">
    <source>
        <dbReference type="Proteomes" id="UP001228049"/>
    </source>
</evidence>
<reference evidence="2" key="1">
    <citation type="submission" date="2023-04" db="EMBL/GenBank/DDBJ databases">
        <title>Chromosome-level genome of Chaenocephalus aceratus.</title>
        <authorList>
            <person name="Park H."/>
        </authorList>
    </citation>
    <scope>NUCLEOTIDE SEQUENCE</scope>
    <source>
        <strain evidence="2">DE</strain>
        <tissue evidence="2">Muscle</tissue>
    </source>
</reference>
<feature type="region of interest" description="Disordered" evidence="1">
    <location>
        <begin position="1"/>
        <end position="45"/>
    </location>
</feature>
<evidence type="ECO:0000313" key="2">
    <source>
        <dbReference type="EMBL" id="KAK1890655.1"/>
    </source>
</evidence>
<dbReference type="Proteomes" id="UP001228049">
    <property type="component" value="Unassembled WGS sequence"/>
</dbReference>
<dbReference type="AlphaFoldDB" id="A0AAD9BVF5"/>
<dbReference type="EMBL" id="JASDAP010000015">
    <property type="protein sequence ID" value="KAK1890655.1"/>
    <property type="molecule type" value="Genomic_DNA"/>
</dbReference>
<organism evidence="2 3">
    <name type="scientific">Dissostichus eleginoides</name>
    <name type="common">Patagonian toothfish</name>
    <name type="synonym">Dissostichus amissus</name>
    <dbReference type="NCBI Taxonomy" id="100907"/>
    <lineage>
        <taxon>Eukaryota</taxon>
        <taxon>Metazoa</taxon>
        <taxon>Chordata</taxon>
        <taxon>Craniata</taxon>
        <taxon>Vertebrata</taxon>
        <taxon>Euteleostomi</taxon>
        <taxon>Actinopterygii</taxon>
        <taxon>Neopterygii</taxon>
        <taxon>Teleostei</taxon>
        <taxon>Neoteleostei</taxon>
        <taxon>Acanthomorphata</taxon>
        <taxon>Eupercaria</taxon>
        <taxon>Perciformes</taxon>
        <taxon>Notothenioidei</taxon>
        <taxon>Nototheniidae</taxon>
        <taxon>Dissostichus</taxon>
    </lineage>
</organism>
<sequence>MTTPGPSRPAHHGSAAESPVPLPAEDEVSSSSVGQATSLHTKPLRSQWISQNGRRLPDTCMVDRAIWPFVWRCRPGRNYNPSMVRVKDLQQIATWIEESTLEQQMGPQLLQVPGRVGVRTQIYHHRDGRWALFTKVPDLCDNKNIPVWYCVFGERQFGLSEEHPYYTY</sequence>
<keyword evidence="3" id="KW-1185">Reference proteome</keyword>
<comment type="caution">
    <text evidence="2">The sequence shown here is derived from an EMBL/GenBank/DDBJ whole genome shotgun (WGS) entry which is preliminary data.</text>
</comment>
<accession>A0AAD9BVF5</accession>
<protein>
    <submittedName>
        <fullName evidence="2">Deoxyribose-phosphate aldolase</fullName>
    </submittedName>
</protein>
<name>A0AAD9BVF5_DISEL</name>